<name>A0A0N5AQS5_9BILA</name>
<keyword evidence="4 7" id="KW-0862">Zinc</keyword>
<evidence type="ECO:0000256" key="4">
    <source>
        <dbReference type="ARBA" id="ARBA00022833"/>
    </source>
</evidence>
<dbReference type="InterPro" id="IPR036874">
    <property type="entry name" value="Carbonic_anhydrase_sf"/>
</dbReference>
<dbReference type="PANTHER" id="PTHR11002:SF76">
    <property type="entry name" value="CARBONIC ANHYDRASE"/>
    <property type="match status" value="1"/>
</dbReference>
<feature type="binding site" evidence="7">
    <location>
        <position position="106"/>
    </location>
    <ligand>
        <name>Zn(2+)</name>
        <dbReference type="ChEBI" id="CHEBI:29105"/>
    </ligand>
</feature>
<keyword evidence="3 7" id="KW-0479">Metal-binding</keyword>
<organism evidence="9 10">
    <name type="scientific">Syphacia muris</name>
    <dbReference type="NCBI Taxonomy" id="451379"/>
    <lineage>
        <taxon>Eukaryota</taxon>
        <taxon>Metazoa</taxon>
        <taxon>Ecdysozoa</taxon>
        <taxon>Nematoda</taxon>
        <taxon>Chromadorea</taxon>
        <taxon>Rhabditida</taxon>
        <taxon>Spirurina</taxon>
        <taxon>Oxyuridomorpha</taxon>
        <taxon>Oxyuroidea</taxon>
        <taxon>Oxyuridae</taxon>
        <taxon>Syphacia</taxon>
    </lineage>
</organism>
<proteinExistence type="inferred from homology"/>
<comment type="catalytic activity">
    <reaction evidence="6 8">
        <text>hydrogencarbonate + H(+) = CO2 + H2O</text>
        <dbReference type="Rhea" id="RHEA:10748"/>
        <dbReference type="ChEBI" id="CHEBI:15377"/>
        <dbReference type="ChEBI" id="CHEBI:15378"/>
        <dbReference type="ChEBI" id="CHEBI:16526"/>
        <dbReference type="ChEBI" id="CHEBI:17544"/>
        <dbReference type="EC" id="4.2.1.1"/>
    </reaction>
</comment>
<comment type="function">
    <text evidence="8">Reversible hydration of carbon dioxide.</text>
</comment>
<dbReference type="SMART" id="SM00947">
    <property type="entry name" value="Pro_CA"/>
    <property type="match status" value="1"/>
</dbReference>
<comment type="cofactor">
    <cofactor evidence="7">
        <name>Zn(2+)</name>
        <dbReference type="ChEBI" id="CHEBI:29105"/>
    </cofactor>
    <text evidence="7">Binds 1 zinc ion per subunit.</text>
</comment>
<evidence type="ECO:0000256" key="8">
    <source>
        <dbReference type="RuleBase" id="RU003956"/>
    </source>
</evidence>
<feature type="binding site" evidence="7">
    <location>
        <position position="109"/>
    </location>
    <ligand>
        <name>Zn(2+)</name>
        <dbReference type="ChEBI" id="CHEBI:29105"/>
    </ligand>
</feature>
<dbReference type="PANTHER" id="PTHR11002">
    <property type="entry name" value="CARBONIC ANHYDRASE"/>
    <property type="match status" value="1"/>
</dbReference>
<accession>A0A0N5AQS5</accession>
<comment type="similarity">
    <text evidence="1 8">Belongs to the beta-class carbonic anhydrase family.</text>
</comment>
<dbReference type="Proteomes" id="UP000046393">
    <property type="component" value="Unplaced"/>
</dbReference>
<feature type="binding site" evidence="7">
    <location>
        <position position="43"/>
    </location>
    <ligand>
        <name>Zn(2+)</name>
        <dbReference type="ChEBI" id="CHEBI:29105"/>
    </ligand>
</feature>
<evidence type="ECO:0000256" key="6">
    <source>
        <dbReference type="ARBA" id="ARBA00048348"/>
    </source>
</evidence>
<dbReference type="AlphaFoldDB" id="A0A0N5AQS5"/>
<dbReference type="Pfam" id="PF00484">
    <property type="entry name" value="Pro_CA"/>
    <property type="match status" value="1"/>
</dbReference>
<dbReference type="InterPro" id="IPR001765">
    <property type="entry name" value="Carbonic_anhydrase"/>
</dbReference>
<dbReference type="STRING" id="451379.A0A0N5AQS5"/>
<dbReference type="SUPFAM" id="SSF53056">
    <property type="entry name" value="beta-carbonic anhydrase, cab"/>
    <property type="match status" value="1"/>
</dbReference>
<evidence type="ECO:0000313" key="9">
    <source>
        <dbReference type="Proteomes" id="UP000046393"/>
    </source>
</evidence>
<evidence type="ECO:0000256" key="2">
    <source>
        <dbReference type="ARBA" id="ARBA00012925"/>
    </source>
</evidence>
<dbReference type="GO" id="GO:0004089">
    <property type="term" value="F:carbonate dehydratase activity"/>
    <property type="evidence" value="ECO:0007669"/>
    <property type="project" value="UniProtKB-UniRule"/>
</dbReference>
<evidence type="ECO:0000256" key="1">
    <source>
        <dbReference type="ARBA" id="ARBA00006217"/>
    </source>
</evidence>
<reference evidence="10" key="1">
    <citation type="submission" date="2017-02" db="UniProtKB">
        <authorList>
            <consortium name="WormBaseParasite"/>
        </authorList>
    </citation>
    <scope>IDENTIFICATION</scope>
</reference>
<keyword evidence="5 8" id="KW-0456">Lyase</keyword>
<dbReference type="Gene3D" id="3.40.1050.10">
    <property type="entry name" value="Carbonic anhydrase"/>
    <property type="match status" value="1"/>
</dbReference>
<dbReference type="WBParaSite" id="SMUV_0000705001-mRNA-1">
    <property type="protein sequence ID" value="SMUV_0000705001-mRNA-1"/>
    <property type="gene ID" value="SMUV_0000705001"/>
</dbReference>
<evidence type="ECO:0000256" key="3">
    <source>
        <dbReference type="ARBA" id="ARBA00022723"/>
    </source>
</evidence>
<dbReference type="EC" id="4.2.1.1" evidence="2 8"/>
<feature type="binding site" evidence="7">
    <location>
        <position position="45"/>
    </location>
    <ligand>
        <name>Zn(2+)</name>
        <dbReference type="ChEBI" id="CHEBI:29105"/>
    </ligand>
</feature>
<evidence type="ECO:0000256" key="5">
    <source>
        <dbReference type="ARBA" id="ARBA00023239"/>
    </source>
</evidence>
<evidence type="ECO:0000256" key="7">
    <source>
        <dbReference type="PIRSR" id="PIRSR601765-1"/>
    </source>
</evidence>
<protein>
    <recommendedName>
        <fullName evidence="2 8">Carbonic anhydrase</fullName>
        <ecNumber evidence="2 8">4.2.1.1</ecNumber>
    </recommendedName>
    <alternativeName>
        <fullName evidence="8">Carbonate dehydratase</fullName>
    </alternativeName>
</protein>
<evidence type="ECO:0000313" key="10">
    <source>
        <dbReference type="WBParaSite" id="SMUV_0000705001-mRNA-1"/>
    </source>
</evidence>
<dbReference type="GO" id="GO:0008270">
    <property type="term" value="F:zinc ion binding"/>
    <property type="evidence" value="ECO:0007669"/>
    <property type="project" value="UniProtKB-UniRule"/>
</dbReference>
<sequence length="253" mass="28532">MSTFGKLLKGALKFREVTKSNMVKRLNDCKLSGHHASAVMYACMDARIKPLSLVNAELGDIYIVRNAGNMIPFGGCQHEVSAVAEPAGLDLTVKLGKIKHVIVCGHSDCAAMKGLYGLHQNPGSFDMNSPLHHWLEQRGNQSIERLEKRLKNGPQYKLQFAKNCQQFSFQAMIDPEEKYNVLDKLSQINTLQQVENITSQNFLAENFAKQKVNLHAFWFELETGDMLVFSKTKERYVVIDSKNVNELIEEGEL</sequence>
<keyword evidence="9" id="KW-1185">Reference proteome</keyword>